<dbReference type="OrthoDB" id="3930934at2"/>
<proteinExistence type="inferred from homology"/>
<keyword evidence="7" id="KW-1185">Reference proteome</keyword>
<comment type="similarity">
    <text evidence="1">Belongs to the peptidase S33 family.</text>
</comment>
<sequence>MWKSLTAASIVGSLIAAAVPVSTAAAAGTLDWKACKPGAVEQCATLTVPLDWSKPAGPTTNVYVAKVPAKDQKHKLGALFFNPGGPGGAGGSIFAAGLADAVLPQYRDRYDLVSFDPRGTGSSSQLDCGPVLRRGVPVFPKSKAQYDALVASSRATGEQCLKQHGDLMRNLDTRTVARDMDAIRAALGESKFNYIGLSYGSYLGTLYAQQFPQRVGRMVLDGILDHKQGPLRLMLDEAKEMEAGFNRFAAWCTKDTSCALHGQDVGAVWDATVRKADKTPLTGLHGPVNGDVLRMALPTLLPLTSMVSDNWPVLATALAKAAKGDGTDFANVSYVGDPETAYAAVSCMDLPGELRGYADARARLALAKAVAPRVGAAVEGWAITAACAGWPIPPSNPWGATPVHGTPPILITSTLHDPSTPIANARSLVRQIDNSRLLTADVYGHTAYFNSACARDRIADYLLDGRLPATNC</sequence>
<accession>A0A4R0HQ52</accession>
<feature type="signal peptide" evidence="4">
    <location>
        <begin position="1"/>
        <end position="18"/>
    </location>
</feature>
<evidence type="ECO:0000256" key="1">
    <source>
        <dbReference type="ARBA" id="ARBA00010088"/>
    </source>
</evidence>
<keyword evidence="2 4" id="KW-0732">Signal</keyword>
<evidence type="ECO:0000256" key="2">
    <source>
        <dbReference type="ARBA" id="ARBA00022729"/>
    </source>
</evidence>
<dbReference type="PANTHER" id="PTHR43248:SF29">
    <property type="entry name" value="TRIPEPTIDYL AMINOPEPTIDASE"/>
    <property type="match status" value="1"/>
</dbReference>
<dbReference type="InterPro" id="IPR029058">
    <property type="entry name" value="AB_hydrolase_fold"/>
</dbReference>
<organism evidence="6 7">
    <name type="scientific">Kribbella soli</name>
    <dbReference type="NCBI Taxonomy" id="1124743"/>
    <lineage>
        <taxon>Bacteria</taxon>
        <taxon>Bacillati</taxon>
        <taxon>Actinomycetota</taxon>
        <taxon>Actinomycetes</taxon>
        <taxon>Propionibacteriales</taxon>
        <taxon>Kribbellaceae</taxon>
        <taxon>Kribbella</taxon>
    </lineage>
</organism>
<dbReference type="Pfam" id="PF00561">
    <property type="entry name" value="Abhydrolase_1"/>
    <property type="match status" value="1"/>
</dbReference>
<dbReference type="InterPro" id="IPR000073">
    <property type="entry name" value="AB_hydrolase_1"/>
</dbReference>
<dbReference type="GO" id="GO:0016787">
    <property type="term" value="F:hydrolase activity"/>
    <property type="evidence" value="ECO:0007669"/>
    <property type="project" value="UniProtKB-KW"/>
</dbReference>
<feature type="domain" description="AB hydrolase-1" evidence="5">
    <location>
        <begin position="78"/>
        <end position="450"/>
    </location>
</feature>
<dbReference type="PANTHER" id="PTHR43248">
    <property type="entry name" value="2-SUCCINYL-6-HYDROXY-2,4-CYCLOHEXADIENE-1-CARBOXYLATE SYNTHASE"/>
    <property type="match status" value="1"/>
</dbReference>
<evidence type="ECO:0000256" key="4">
    <source>
        <dbReference type="SAM" id="SignalP"/>
    </source>
</evidence>
<name>A0A4R0HQ52_9ACTN</name>
<protein>
    <submittedName>
        <fullName evidence="6">Alpha/beta hydrolase</fullName>
    </submittedName>
</protein>
<dbReference type="AlphaFoldDB" id="A0A4R0HQ52"/>
<evidence type="ECO:0000313" key="6">
    <source>
        <dbReference type="EMBL" id="TCC12120.1"/>
    </source>
</evidence>
<dbReference type="EMBL" id="SJJZ01000001">
    <property type="protein sequence ID" value="TCC12120.1"/>
    <property type="molecule type" value="Genomic_DNA"/>
</dbReference>
<dbReference type="SUPFAM" id="SSF53474">
    <property type="entry name" value="alpha/beta-Hydrolases"/>
    <property type="match status" value="1"/>
</dbReference>
<evidence type="ECO:0000256" key="3">
    <source>
        <dbReference type="ARBA" id="ARBA00022801"/>
    </source>
</evidence>
<dbReference type="Proteomes" id="UP000292346">
    <property type="component" value="Unassembled WGS sequence"/>
</dbReference>
<keyword evidence="3 6" id="KW-0378">Hydrolase</keyword>
<dbReference type="InterPro" id="IPR051601">
    <property type="entry name" value="Serine_prot/Carboxylest_S33"/>
</dbReference>
<reference evidence="6 7" key="1">
    <citation type="submission" date="2019-02" db="EMBL/GenBank/DDBJ databases">
        <title>Kribbella capetownensis sp. nov. and Kribbella speibonae sp. nov., isolated from soil.</title>
        <authorList>
            <person name="Curtis S.M."/>
            <person name="Norton I."/>
            <person name="Everest G.J."/>
            <person name="Meyers P.R."/>
        </authorList>
    </citation>
    <scope>NUCLEOTIDE SEQUENCE [LARGE SCALE GENOMIC DNA]</scope>
    <source>
        <strain evidence="6 7">KCTC 29219</strain>
    </source>
</reference>
<feature type="chain" id="PRO_5039576772" evidence="4">
    <location>
        <begin position="19"/>
        <end position="472"/>
    </location>
</feature>
<evidence type="ECO:0000259" key="5">
    <source>
        <dbReference type="Pfam" id="PF00561"/>
    </source>
</evidence>
<evidence type="ECO:0000313" key="7">
    <source>
        <dbReference type="Proteomes" id="UP000292346"/>
    </source>
</evidence>
<dbReference type="Gene3D" id="3.40.50.1820">
    <property type="entry name" value="alpha/beta hydrolase"/>
    <property type="match status" value="1"/>
</dbReference>
<gene>
    <name evidence="6" type="ORF">E0H45_13120</name>
</gene>
<comment type="caution">
    <text evidence="6">The sequence shown here is derived from an EMBL/GenBank/DDBJ whole genome shotgun (WGS) entry which is preliminary data.</text>
</comment>